<name>A0AAW7Y6Y7_9GAMM</name>
<dbReference type="EMBL" id="JAUOPU010000011">
    <property type="protein sequence ID" value="MDO6543254.1"/>
    <property type="molecule type" value="Genomic_DNA"/>
</dbReference>
<gene>
    <name evidence="4" type="ORF">Q4568_11965</name>
</gene>
<dbReference type="InterPro" id="IPR002110">
    <property type="entry name" value="Ankyrin_rpt"/>
</dbReference>
<reference evidence="4" key="1">
    <citation type="submission" date="2023-07" db="EMBL/GenBank/DDBJ databases">
        <title>Genome content predicts the carbon catabolic preferences of heterotrophic bacteria.</title>
        <authorList>
            <person name="Gralka M."/>
        </authorList>
    </citation>
    <scope>NUCLEOTIDE SEQUENCE</scope>
    <source>
        <strain evidence="4">G2M05</strain>
    </source>
</reference>
<dbReference type="InterPro" id="IPR036770">
    <property type="entry name" value="Ankyrin_rpt-contain_sf"/>
</dbReference>
<dbReference type="PROSITE" id="PS50088">
    <property type="entry name" value="ANK_REPEAT"/>
    <property type="match status" value="2"/>
</dbReference>
<dbReference type="AlphaFoldDB" id="A0AAW7Y6Y7"/>
<organism evidence="4 5">
    <name type="scientific">Photobacterium sanguinicancri</name>
    <dbReference type="NCBI Taxonomy" id="875932"/>
    <lineage>
        <taxon>Bacteria</taxon>
        <taxon>Pseudomonadati</taxon>
        <taxon>Pseudomonadota</taxon>
        <taxon>Gammaproteobacteria</taxon>
        <taxon>Vibrionales</taxon>
        <taxon>Vibrionaceae</taxon>
        <taxon>Photobacterium</taxon>
    </lineage>
</organism>
<dbReference type="RefSeq" id="WP_303499720.1">
    <property type="nucleotide sequence ID" value="NZ_JAUOPU010000011.1"/>
</dbReference>
<dbReference type="PANTHER" id="PTHR24123">
    <property type="entry name" value="ANKYRIN REPEAT-CONTAINING"/>
    <property type="match status" value="1"/>
</dbReference>
<evidence type="ECO:0000256" key="2">
    <source>
        <dbReference type="ARBA" id="ARBA00023043"/>
    </source>
</evidence>
<dbReference type="Proteomes" id="UP001170624">
    <property type="component" value="Unassembled WGS sequence"/>
</dbReference>
<feature type="repeat" description="ANK" evidence="3">
    <location>
        <begin position="538"/>
        <end position="570"/>
    </location>
</feature>
<evidence type="ECO:0000313" key="5">
    <source>
        <dbReference type="Proteomes" id="UP001170624"/>
    </source>
</evidence>
<dbReference type="SUPFAM" id="SSF48403">
    <property type="entry name" value="Ankyrin repeat"/>
    <property type="match status" value="1"/>
</dbReference>
<dbReference type="Gene3D" id="1.25.40.20">
    <property type="entry name" value="Ankyrin repeat-containing domain"/>
    <property type="match status" value="2"/>
</dbReference>
<dbReference type="SMART" id="SM00248">
    <property type="entry name" value="ANK"/>
    <property type="match status" value="4"/>
</dbReference>
<proteinExistence type="predicted"/>
<comment type="caution">
    <text evidence="4">The sequence shown here is derived from an EMBL/GenBank/DDBJ whole genome shotgun (WGS) entry which is preliminary data.</text>
</comment>
<keyword evidence="1" id="KW-0677">Repeat</keyword>
<dbReference type="InterPro" id="IPR051165">
    <property type="entry name" value="Multifunctional_ANK_Repeat"/>
</dbReference>
<evidence type="ECO:0000256" key="3">
    <source>
        <dbReference type="PROSITE-ProRule" id="PRU00023"/>
    </source>
</evidence>
<protein>
    <submittedName>
        <fullName evidence="4">Ankyrin repeat domain-containing protein</fullName>
    </submittedName>
</protein>
<keyword evidence="2 3" id="KW-0040">ANK repeat</keyword>
<dbReference type="PANTHER" id="PTHR24123:SF33">
    <property type="entry name" value="PROTEIN HOS4"/>
    <property type="match status" value="1"/>
</dbReference>
<evidence type="ECO:0000256" key="1">
    <source>
        <dbReference type="ARBA" id="ARBA00022737"/>
    </source>
</evidence>
<accession>A0AAW7Y6Y7</accession>
<feature type="repeat" description="ANK" evidence="3">
    <location>
        <begin position="685"/>
        <end position="717"/>
    </location>
</feature>
<dbReference type="PROSITE" id="PS50297">
    <property type="entry name" value="ANK_REP_REGION"/>
    <property type="match status" value="1"/>
</dbReference>
<evidence type="ECO:0000313" key="4">
    <source>
        <dbReference type="EMBL" id="MDO6543254.1"/>
    </source>
</evidence>
<sequence>MEKIDTPYLSVQFILREFSKAFGTKKSNKAIDDACKQLEINPYKFEELKRDLIHQPIEEAVNIHFADHVCQQVDIVFKQYIELMNVIPLDGVSATSAQSLIGQKYLSSAVGFICSEMLDGMRTTPSSLAKGEQTAIQFVFQNIEKNSVWQRHLQDATKEQKDRYRVWQKGKDGELPDLKTIASLGEKGKTQEEVMTWGVIKARLITARFWDYFFLRSGIGELNAITKGDISTQLKEFTLDLHHLQQVEGEKYKISTPIALELFDSLRLRKPKSLGDKKKSKRLLGELLDVQSRLDKLDETTYYYYWMNARHHLHCGELAPSIDSYKRAFELAVYRSGENLTCIVTEAVIVASRLPKPDKVFINRLRAVSGLFDIAILPLPQRNGGKKKPEFIENWEVSTYSQYFDSYFPQDTFFPGSDYPPFQGKKYGMWFVDGTKHKPDLAKPNRRITVGELDGLTKRMPQLTYFSMQEDEKAVQDLLDAGANVNVKSEANESPLLMAVQAMQATLVPLNSMRDVMFKAISSKPHSKDILNLITSKKKLTVLGTAVQSGRLDVVERVLQLGADVDQRQELGWETPLFSCLGLITNHKCPSMVAALINSSRNNDQSLRALMSNAAGMVPPEKHHLMEHIHVKENDPVYTEIMNEVTQYQIDNIHKHTSVEELREVAKKLIDFGADPNAKHVTAMLGYTPLMLAAELDEGDLFEYMLTAGGDVQSTCVVTDTKRRVSCIEIARNWRAKSVLQAIEKLMLSEK</sequence>